<protein>
    <submittedName>
        <fullName evidence="3">Uncharacterized protein</fullName>
    </submittedName>
</protein>
<dbReference type="Proteomes" id="UP000429523">
    <property type="component" value="Unassembled WGS sequence"/>
</dbReference>
<evidence type="ECO:0000313" key="4">
    <source>
        <dbReference type="EMBL" id="KAE9202478.1"/>
    </source>
</evidence>
<dbReference type="EMBL" id="QXGF01001598">
    <property type="protein sequence ID" value="KAE8928964.1"/>
    <property type="molecule type" value="Genomic_DNA"/>
</dbReference>
<dbReference type="Proteomes" id="UP000441208">
    <property type="component" value="Unassembled WGS sequence"/>
</dbReference>
<feature type="compositionally biased region" description="Basic and acidic residues" evidence="1">
    <location>
        <begin position="115"/>
        <end position="124"/>
    </location>
</feature>
<proteinExistence type="predicted"/>
<evidence type="ECO:0000313" key="6">
    <source>
        <dbReference type="Proteomes" id="UP000440367"/>
    </source>
</evidence>
<feature type="compositionally biased region" description="Polar residues" evidence="1">
    <location>
        <begin position="130"/>
        <end position="139"/>
    </location>
</feature>
<accession>A0A6A3R369</accession>
<comment type="caution">
    <text evidence="3">The sequence shown here is derived from an EMBL/GenBank/DDBJ whole genome shotgun (WGS) entry which is preliminary data.</text>
</comment>
<gene>
    <name evidence="4" type="ORF">PF002_g21233</name>
    <name evidence="3" type="ORF">PF007_g20062</name>
    <name evidence="2" type="ORF">PF009_g20913</name>
</gene>
<sequence length="449" mass="50952">MRRPGRSTPRLRWMSPASPGELKPMDRLMIWLERNREEYRASKRKIDLLEQLGEEMATNGIYGLTINSIRSQISRLKHGVQAKAEGGKCASKDVNAYYDRLLDVLFDDNERAEMRERAREHEGGRPLLSTRGNLENRQARTTRSKAPRELQTIKTESEVTDESEAEDQGTAARPLSAANFQRLAPVDPILDTMEIRRRYELLSARQGLQSQGVDPETIESFVPLNLTSSIMPRHGSSRLAWLEPSSSGGLCPMQLLVIWLSRHYAAFTSSYSKAEILEELCQGMRDSGFPGCTVHAIRSKIDGLRREVRREFSGDHRHSRAFQQFQQPLMVIFASEVVATREMNDTSDTEASDSDDVAAADSPVNDEPEVKTEPAVLHGSRSAPFLVSEEEDIGRVVAEERRQRMVQSRSLLDVTEIRRRFELLCARHELQQQGIAMELIERILPLPEE</sequence>
<evidence type="ECO:0000313" key="3">
    <source>
        <dbReference type="EMBL" id="KAE9088213.1"/>
    </source>
</evidence>
<dbReference type="Proteomes" id="UP000440367">
    <property type="component" value="Unassembled WGS sequence"/>
</dbReference>
<name>A0A6A3R369_9STRA</name>
<evidence type="ECO:0000313" key="2">
    <source>
        <dbReference type="EMBL" id="KAE8928964.1"/>
    </source>
</evidence>
<reference evidence="5 6" key="1">
    <citation type="submission" date="2018-08" db="EMBL/GenBank/DDBJ databases">
        <title>Genomic investigation of the strawberry pathogen Phytophthora fragariae indicates pathogenicity is determined by transcriptional variation in three key races.</title>
        <authorList>
            <person name="Adams T.M."/>
            <person name="Armitage A.D."/>
            <person name="Sobczyk M.K."/>
            <person name="Bates H.J."/>
            <person name="Dunwell J.M."/>
            <person name="Nellist C.F."/>
            <person name="Harrison R.J."/>
        </authorList>
    </citation>
    <scope>NUCLEOTIDE SEQUENCE [LARGE SCALE GENOMIC DNA]</scope>
    <source>
        <strain evidence="4 6">BC-1</strain>
        <strain evidence="3 7">NOV-71</strain>
        <strain evidence="2 5">NOV-9</strain>
    </source>
</reference>
<evidence type="ECO:0000313" key="5">
    <source>
        <dbReference type="Proteomes" id="UP000429523"/>
    </source>
</evidence>
<evidence type="ECO:0000256" key="1">
    <source>
        <dbReference type="SAM" id="MobiDB-lite"/>
    </source>
</evidence>
<dbReference type="AlphaFoldDB" id="A0A6A3R369"/>
<organism evidence="3 7">
    <name type="scientific">Phytophthora fragariae</name>
    <dbReference type="NCBI Taxonomy" id="53985"/>
    <lineage>
        <taxon>Eukaryota</taxon>
        <taxon>Sar</taxon>
        <taxon>Stramenopiles</taxon>
        <taxon>Oomycota</taxon>
        <taxon>Peronosporomycetes</taxon>
        <taxon>Peronosporales</taxon>
        <taxon>Peronosporaceae</taxon>
        <taxon>Phytophthora</taxon>
    </lineage>
</organism>
<evidence type="ECO:0000313" key="7">
    <source>
        <dbReference type="Proteomes" id="UP000441208"/>
    </source>
</evidence>
<feature type="region of interest" description="Disordered" evidence="1">
    <location>
        <begin position="343"/>
        <end position="378"/>
    </location>
</feature>
<feature type="region of interest" description="Disordered" evidence="1">
    <location>
        <begin position="115"/>
        <end position="176"/>
    </location>
</feature>
<dbReference type="EMBL" id="QXGD01001611">
    <property type="protein sequence ID" value="KAE9202478.1"/>
    <property type="molecule type" value="Genomic_DNA"/>
</dbReference>
<feature type="compositionally biased region" description="Acidic residues" evidence="1">
    <location>
        <begin position="158"/>
        <end position="167"/>
    </location>
</feature>
<dbReference type="EMBL" id="QXFZ01001575">
    <property type="protein sequence ID" value="KAE9088213.1"/>
    <property type="molecule type" value="Genomic_DNA"/>
</dbReference>
<feature type="compositionally biased region" description="Acidic residues" evidence="1">
    <location>
        <begin position="345"/>
        <end position="358"/>
    </location>
</feature>